<dbReference type="AlphaFoldDB" id="A0A1B6IKW8"/>
<gene>
    <name evidence="2" type="ORF">g.12314</name>
</gene>
<evidence type="ECO:0000256" key="1">
    <source>
        <dbReference type="SAM" id="SignalP"/>
    </source>
</evidence>
<evidence type="ECO:0000313" key="2">
    <source>
        <dbReference type="EMBL" id="JAS87567.1"/>
    </source>
</evidence>
<proteinExistence type="predicted"/>
<feature type="chain" id="PRO_5008585132" evidence="1">
    <location>
        <begin position="21"/>
        <end position="172"/>
    </location>
</feature>
<reference evidence="2" key="1">
    <citation type="submission" date="2015-11" db="EMBL/GenBank/DDBJ databases">
        <title>De novo transcriptome assembly of four potential Pierce s Disease insect vectors from Arizona vineyards.</title>
        <authorList>
            <person name="Tassone E.E."/>
        </authorList>
    </citation>
    <scope>NUCLEOTIDE SEQUENCE</scope>
</reference>
<dbReference type="EMBL" id="GECU01020139">
    <property type="protein sequence ID" value="JAS87567.1"/>
    <property type="molecule type" value="Transcribed_RNA"/>
</dbReference>
<keyword evidence="1" id="KW-0732">Signal</keyword>
<name>A0A1B6IKW8_9HEMI</name>
<organism evidence="2">
    <name type="scientific">Homalodisca liturata</name>
    <dbReference type="NCBI Taxonomy" id="320908"/>
    <lineage>
        <taxon>Eukaryota</taxon>
        <taxon>Metazoa</taxon>
        <taxon>Ecdysozoa</taxon>
        <taxon>Arthropoda</taxon>
        <taxon>Hexapoda</taxon>
        <taxon>Insecta</taxon>
        <taxon>Pterygota</taxon>
        <taxon>Neoptera</taxon>
        <taxon>Paraneoptera</taxon>
        <taxon>Hemiptera</taxon>
        <taxon>Auchenorrhyncha</taxon>
        <taxon>Membracoidea</taxon>
        <taxon>Cicadellidae</taxon>
        <taxon>Cicadellinae</taxon>
        <taxon>Proconiini</taxon>
        <taxon>Homalodisca</taxon>
    </lineage>
</organism>
<feature type="signal peptide" evidence="1">
    <location>
        <begin position="1"/>
        <end position="20"/>
    </location>
</feature>
<protein>
    <submittedName>
        <fullName evidence="2">Uncharacterized protein</fullName>
    </submittedName>
</protein>
<accession>A0A1B6IKW8</accession>
<sequence length="172" mass="20153">MMMLYKSLSCLFVIVGYCWSFNISALTSSSEKISKLLDEEAKQGKSTGYNVAKIKVSNEVILQLIAKGSKKEHGDEILRLISEYTVGMNENTLDIVTLSDFRTMWRVYEEIFAFGKPPFIEHKCDIKNMQVRFQWKDNGPVDYFNYIRKDALKAWNYFSEQFLNLKRRLKVF</sequence>